<keyword evidence="6 14" id="KW-1133">Transmembrane helix</keyword>
<evidence type="ECO:0000256" key="7">
    <source>
        <dbReference type="ARBA" id="ARBA00023053"/>
    </source>
</evidence>
<keyword evidence="10" id="KW-0325">Glycoprotein</keyword>
<dbReference type="GO" id="GO:0006814">
    <property type="term" value="P:sodium ion transport"/>
    <property type="evidence" value="ECO:0007669"/>
    <property type="project" value="UniProtKB-KW"/>
</dbReference>
<sequence>MKERTYSFQTGHRNTFGTADYIIFVATLLVSAGIGIFYAIKDRNKKNVKDFLMAGGNMHYIPVGMSLLATFMSAITLLGTPAEMYNFTTIYLWIGVGYFFSIFMAAHIFLPVFYNLKLTSAYEYLEKRFSRGVRTLGTFIFSLQMMIYMAIVLYGPSLALNAVTGLSLWGAVAAIGIVCTFYTTLGGMKAVLWTDTFQVIMMITGILAALIQGSIEIGGFSKAWQIAADSGRVQFSDFSPEPNVRHSFWSLIIGGAFLWASVYGTNQAQVQRALTCGSLRDAQIALWMNVPGLWIILGLCSLVGIVMYAFYSTCDPIQFGLVFASDQLFPLFVMDVLGHVPGLPGLFVASIFSGSLSTMSSGLNSMAAVILQDVLKPYCCVGMTEERATLWSRVLAVVFGMICLALTWVASKLGGILQAALSLFGMLGCPMLGLFTLGMLFPWANKWGAYAGLLTSLAVMFWVGVGTHIAQLPPKLSSRRTDGCNWTLVNGHQSHMAGDGFGLNLTSPAFTLDLNTTSAASMMNTTVPVEHLSESASIEDIYELSYLWYSVLAVFVVIVVGLIVSFATGCQDPKELDPRLVQPLCSIICPMCPTTCLSSLHCGVQQHKRGEWEEREAEQKLTSTKSKGTPLIPDVEVEMFEKNGVFFEEETLKLRPKAS</sequence>
<comment type="caution">
    <text evidence="15">The sequence shown here is derived from an EMBL/GenBank/DDBJ whole genome shotgun (WGS) entry which is preliminary data.</text>
</comment>
<evidence type="ECO:0000256" key="13">
    <source>
        <dbReference type="RuleBase" id="RU362091"/>
    </source>
</evidence>
<dbReference type="PANTHER" id="PTHR42985:SF2">
    <property type="entry name" value="SODIUM-DEPENDENT MULTIVITAMIN TRANSPORTER"/>
    <property type="match status" value="1"/>
</dbReference>
<evidence type="ECO:0000313" key="15">
    <source>
        <dbReference type="EMBL" id="KAK7111524.1"/>
    </source>
</evidence>
<evidence type="ECO:0000256" key="8">
    <source>
        <dbReference type="ARBA" id="ARBA00023065"/>
    </source>
</evidence>
<name>A0AAN9BUD8_9CAEN</name>
<gene>
    <name evidence="15" type="ORF">V1264_011138</name>
</gene>
<evidence type="ECO:0000256" key="10">
    <source>
        <dbReference type="ARBA" id="ARBA00023180"/>
    </source>
</evidence>
<evidence type="ECO:0000256" key="14">
    <source>
        <dbReference type="SAM" id="Phobius"/>
    </source>
</evidence>
<proteinExistence type="inferred from homology"/>
<dbReference type="GO" id="GO:0015293">
    <property type="term" value="F:symporter activity"/>
    <property type="evidence" value="ECO:0007669"/>
    <property type="project" value="TreeGrafter"/>
</dbReference>
<feature type="transmembrane region" description="Helical" evidence="14">
    <location>
        <begin position="21"/>
        <end position="40"/>
    </location>
</feature>
<comment type="similarity">
    <text evidence="2 13">Belongs to the sodium:solute symporter (SSF) (TC 2.A.21) family.</text>
</comment>
<feature type="transmembrane region" description="Helical" evidence="14">
    <location>
        <begin position="390"/>
        <end position="409"/>
    </location>
</feature>
<feature type="transmembrane region" description="Helical" evidence="14">
    <location>
        <begin position="60"/>
        <end position="78"/>
    </location>
</feature>
<dbReference type="PROSITE" id="PS00456">
    <property type="entry name" value="NA_SOLUT_SYMP_1"/>
    <property type="match status" value="1"/>
</dbReference>
<keyword evidence="7" id="KW-0915">Sodium</keyword>
<evidence type="ECO:0000313" key="16">
    <source>
        <dbReference type="Proteomes" id="UP001374579"/>
    </source>
</evidence>
<keyword evidence="8" id="KW-0406">Ion transport</keyword>
<comment type="catalytic activity">
    <reaction evidence="12">
        <text>iodide(out) + 2 Na(+)(out) = iodide(in) + 2 Na(+)(in)</text>
        <dbReference type="Rhea" id="RHEA:71207"/>
        <dbReference type="ChEBI" id="CHEBI:16382"/>
        <dbReference type="ChEBI" id="CHEBI:29101"/>
    </reaction>
</comment>
<dbReference type="EMBL" id="JBAMIC010000002">
    <property type="protein sequence ID" value="KAK7111525.1"/>
    <property type="molecule type" value="Genomic_DNA"/>
</dbReference>
<evidence type="ECO:0000256" key="6">
    <source>
        <dbReference type="ARBA" id="ARBA00022989"/>
    </source>
</evidence>
<keyword evidence="4" id="KW-1003">Cell membrane</keyword>
<evidence type="ECO:0000256" key="9">
    <source>
        <dbReference type="ARBA" id="ARBA00023136"/>
    </source>
</evidence>
<dbReference type="PANTHER" id="PTHR42985">
    <property type="entry name" value="SODIUM-COUPLED MONOCARBOXYLATE TRANSPORTER"/>
    <property type="match status" value="1"/>
</dbReference>
<dbReference type="InterPro" id="IPR001734">
    <property type="entry name" value="Na/solute_symporter"/>
</dbReference>
<accession>A0AAN9BUD8</accession>
<dbReference type="CDD" id="cd11492">
    <property type="entry name" value="SLC5sbd_NIS-SMVT"/>
    <property type="match status" value="1"/>
</dbReference>
<evidence type="ECO:0000256" key="2">
    <source>
        <dbReference type="ARBA" id="ARBA00006434"/>
    </source>
</evidence>
<dbReference type="InterPro" id="IPR051163">
    <property type="entry name" value="Sodium:Solute_Symporter_SSF"/>
</dbReference>
<dbReference type="Gene3D" id="1.20.1730.10">
    <property type="entry name" value="Sodium/glucose cotransporter"/>
    <property type="match status" value="1"/>
</dbReference>
<feature type="transmembrane region" description="Helical" evidence="14">
    <location>
        <begin position="286"/>
        <end position="311"/>
    </location>
</feature>
<keyword evidence="9 14" id="KW-0472">Membrane</keyword>
<feature type="transmembrane region" description="Helical" evidence="14">
    <location>
        <begin position="421"/>
        <end position="441"/>
    </location>
</feature>
<feature type="transmembrane region" description="Helical" evidence="14">
    <location>
        <begin position="546"/>
        <end position="567"/>
    </location>
</feature>
<feature type="transmembrane region" description="Helical" evidence="14">
    <location>
        <begin position="135"/>
        <end position="154"/>
    </location>
</feature>
<keyword evidence="11" id="KW-0739">Sodium transport</keyword>
<dbReference type="EMBL" id="JBAMIC010000002">
    <property type="protein sequence ID" value="KAK7111524.1"/>
    <property type="molecule type" value="Genomic_DNA"/>
</dbReference>
<keyword evidence="3" id="KW-0813">Transport</keyword>
<keyword evidence="5 14" id="KW-0812">Transmembrane</keyword>
<dbReference type="AlphaFoldDB" id="A0AAN9BUD8"/>
<feature type="transmembrane region" description="Helical" evidence="14">
    <location>
        <begin position="90"/>
        <end position="114"/>
    </location>
</feature>
<dbReference type="NCBIfam" id="TIGR00813">
    <property type="entry name" value="sss"/>
    <property type="match status" value="1"/>
</dbReference>
<dbReference type="InterPro" id="IPR038377">
    <property type="entry name" value="Na/Glc_symporter_sf"/>
</dbReference>
<evidence type="ECO:0000256" key="3">
    <source>
        <dbReference type="ARBA" id="ARBA00022448"/>
    </source>
</evidence>
<evidence type="ECO:0000256" key="4">
    <source>
        <dbReference type="ARBA" id="ARBA00022475"/>
    </source>
</evidence>
<evidence type="ECO:0000256" key="5">
    <source>
        <dbReference type="ARBA" id="ARBA00022692"/>
    </source>
</evidence>
<dbReference type="Pfam" id="PF00474">
    <property type="entry name" value="SSF"/>
    <property type="match status" value="1"/>
</dbReference>
<dbReference type="PROSITE" id="PS50283">
    <property type="entry name" value="NA_SOLUT_SYMP_3"/>
    <property type="match status" value="1"/>
</dbReference>
<protein>
    <submittedName>
        <fullName evidence="15">Uncharacterized protein</fullName>
    </submittedName>
</protein>
<organism evidence="15 16">
    <name type="scientific">Littorina saxatilis</name>
    <dbReference type="NCBI Taxonomy" id="31220"/>
    <lineage>
        <taxon>Eukaryota</taxon>
        <taxon>Metazoa</taxon>
        <taxon>Spiralia</taxon>
        <taxon>Lophotrochozoa</taxon>
        <taxon>Mollusca</taxon>
        <taxon>Gastropoda</taxon>
        <taxon>Caenogastropoda</taxon>
        <taxon>Littorinimorpha</taxon>
        <taxon>Littorinoidea</taxon>
        <taxon>Littorinidae</taxon>
        <taxon>Littorina</taxon>
    </lineage>
</organism>
<dbReference type="GO" id="GO:0098660">
    <property type="term" value="P:inorganic ion transmembrane transport"/>
    <property type="evidence" value="ECO:0007669"/>
    <property type="project" value="UniProtKB-ARBA"/>
</dbReference>
<dbReference type="GO" id="GO:0005886">
    <property type="term" value="C:plasma membrane"/>
    <property type="evidence" value="ECO:0007669"/>
    <property type="project" value="UniProtKB-SubCell"/>
</dbReference>
<reference evidence="15 16" key="1">
    <citation type="submission" date="2024-02" db="EMBL/GenBank/DDBJ databases">
        <title>Chromosome-scale genome assembly of the rough periwinkle Littorina saxatilis.</title>
        <authorList>
            <person name="De Jode A."/>
            <person name="Faria R."/>
            <person name="Formenti G."/>
            <person name="Sims Y."/>
            <person name="Smith T.P."/>
            <person name="Tracey A."/>
            <person name="Wood J.M.D."/>
            <person name="Zagrodzka Z.B."/>
            <person name="Johannesson K."/>
            <person name="Butlin R.K."/>
            <person name="Leder E.H."/>
        </authorList>
    </citation>
    <scope>NUCLEOTIDE SEQUENCE [LARGE SCALE GENOMIC DNA]</scope>
    <source>
        <strain evidence="15">Snail1</strain>
        <tissue evidence="15">Muscle</tissue>
    </source>
</reference>
<evidence type="ECO:0000256" key="1">
    <source>
        <dbReference type="ARBA" id="ARBA00004651"/>
    </source>
</evidence>
<dbReference type="GO" id="GO:0015075">
    <property type="term" value="F:monoatomic ion transmembrane transporter activity"/>
    <property type="evidence" value="ECO:0007669"/>
    <property type="project" value="UniProtKB-ARBA"/>
</dbReference>
<evidence type="ECO:0000256" key="12">
    <source>
        <dbReference type="ARBA" id="ARBA00036099"/>
    </source>
</evidence>
<feature type="transmembrane region" description="Helical" evidence="14">
    <location>
        <begin position="447"/>
        <end position="470"/>
    </location>
</feature>
<feature type="transmembrane region" description="Helical" evidence="14">
    <location>
        <begin position="166"/>
        <end position="185"/>
    </location>
</feature>
<dbReference type="InterPro" id="IPR018212">
    <property type="entry name" value="Na/solute_symporter_CS"/>
</dbReference>
<keyword evidence="16" id="KW-1185">Reference proteome</keyword>
<feature type="transmembrane region" description="Helical" evidence="14">
    <location>
        <begin position="197"/>
        <end position="215"/>
    </location>
</feature>
<comment type="subcellular location">
    <subcellularLocation>
        <location evidence="1">Cell membrane</location>
        <topology evidence="1">Multi-pass membrane protein</topology>
    </subcellularLocation>
</comment>
<dbReference type="Proteomes" id="UP001374579">
    <property type="component" value="Unassembled WGS sequence"/>
</dbReference>
<evidence type="ECO:0000256" key="11">
    <source>
        <dbReference type="ARBA" id="ARBA00023201"/>
    </source>
</evidence>